<proteinExistence type="predicted"/>
<protein>
    <recommendedName>
        <fullName evidence="2">BD-FAE-like domain-containing protein</fullName>
    </recommendedName>
</protein>
<accession>A0AA38VC65</accession>
<evidence type="ECO:0000313" key="4">
    <source>
        <dbReference type="Proteomes" id="UP001174691"/>
    </source>
</evidence>
<keyword evidence="1" id="KW-0378">Hydrolase</keyword>
<dbReference type="SUPFAM" id="SSF53474">
    <property type="entry name" value="alpha/beta-Hydrolases"/>
    <property type="match status" value="1"/>
</dbReference>
<organism evidence="3 4">
    <name type="scientific">Coniochaeta hoffmannii</name>
    <dbReference type="NCBI Taxonomy" id="91930"/>
    <lineage>
        <taxon>Eukaryota</taxon>
        <taxon>Fungi</taxon>
        <taxon>Dikarya</taxon>
        <taxon>Ascomycota</taxon>
        <taxon>Pezizomycotina</taxon>
        <taxon>Sordariomycetes</taxon>
        <taxon>Sordariomycetidae</taxon>
        <taxon>Coniochaetales</taxon>
        <taxon>Coniochaetaceae</taxon>
        <taxon>Coniochaeta</taxon>
    </lineage>
</organism>
<keyword evidence="4" id="KW-1185">Reference proteome</keyword>
<evidence type="ECO:0000256" key="1">
    <source>
        <dbReference type="ARBA" id="ARBA00022801"/>
    </source>
</evidence>
<reference evidence="3" key="1">
    <citation type="submission" date="2022-07" db="EMBL/GenBank/DDBJ databases">
        <title>Fungi with potential for degradation of polypropylene.</title>
        <authorList>
            <person name="Gostincar C."/>
        </authorList>
    </citation>
    <scope>NUCLEOTIDE SEQUENCE</scope>
    <source>
        <strain evidence="3">EXF-13287</strain>
    </source>
</reference>
<evidence type="ECO:0000313" key="3">
    <source>
        <dbReference type="EMBL" id="KAJ9136776.1"/>
    </source>
</evidence>
<dbReference type="PANTHER" id="PTHR48081">
    <property type="entry name" value="AB HYDROLASE SUPERFAMILY PROTEIN C4A8.06C"/>
    <property type="match status" value="1"/>
</dbReference>
<dbReference type="Gene3D" id="3.40.50.1820">
    <property type="entry name" value="alpha/beta hydrolase"/>
    <property type="match status" value="1"/>
</dbReference>
<dbReference type="EMBL" id="JANBVN010000171">
    <property type="protein sequence ID" value="KAJ9136776.1"/>
    <property type="molecule type" value="Genomic_DNA"/>
</dbReference>
<dbReference type="PANTHER" id="PTHR48081:SF33">
    <property type="entry name" value="KYNURENINE FORMAMIDASE"/>
    <property type="match status" value="1"/>
</dbReference>
<comment type="caution">
    <text evidence="3">The sequence shown here is derived from an EMBL/GenBank/DDBJ whole genome shotgun (WGS) entry which is preliminary data.</text>
</comment>
<feature type="non-terminal residue" evidence="3">
    <location>
        <position position="148"/>
    </location>
</feature>
<dbReference type="InterPro" id="IPR049492">
    <property type="entry name" value="BD-FAE-like_dom"/>
</dbReference>
<evidence type="ECO:0000259" key="2">
    <source>
        <dbReference type="Pfam" id="PF20434"/>
    </source>
</evidence>
<gene>
    <name evidence="3" type="ORF">NKR19_g8428</name>
</gene>
<dbReference type="InterPro" id="IPR029058">
    <property type="entry name" value="AB_hydrolase_fold"/>
</dbReference>
<feature type="domain" description="BD-FAE-like" evidence="2">
    <location>
        <begin position="64"/>
        <end position="145"/>
    </location>
</feature>
<dbReference type="GO" id="GO:0016787">
    <property type="term" value="F:hydrolase activity"/>
    <property type="evidence" value="ECO:0007669"/>
    <property type="project" value="UniProtKB-KW"/>
</dbReference>
<dbReference type="Proteomes" id="UP001174691">
    <property type="component" value="Unassembled WGS sequence"/>
</dbReference>
<sequence>MTDPRPTIATIRQHLTALGTAWDANTVPDLLALYEPLQAAQNAKYADSVTQTTQKYGPHDRHRIDIYSPSPSHPSPLPVVVYIHGGAYVGGDPRVTPNIYANVGNYFASRGHVACCVAYRLAFQGAHFPDGAEDVASALGWVRGNIGG</sequence>
<dbReference type="InterPro" id="IPR050300">
    <property type="entry name" value="GDXG_lipolytic_enzyme"/>
</dbReference>
<dbReference type="Pfam" id="PF20434">
    <property type="entry name" value="BD-FAE"/>
    <property type="match status" value="1"/>
</dbReference>
<name>A0AA38VC65_9PEZI</name>
<dbReference type="AlphaFoldDB" id="A0AA38VC65"/>